<dbReference type="GO" id="GO:0005524">
    <property type="term" value="F:ATP binding"/>
    <property type="evidence" value="ECO:0007669"/>
    <property type="project" value="UniProtKB-UniRule"/>
</dbReference>
<sequence length="486" mass="54836">MKLKKLLNHIGISYEGIDLEILSITDDSREVIPGSLFFAITGFSTDGNKFIPEAIKKGAVAVISDNAEVVKLYSKKYKVPFIYVKDIREKEALIVSKFFGEPSKKLKVIGVTGTNGKTTTSYIIYNVLNKLGHKTAIIGTVEYGTPYKRKAASRTTPSSLEYNKLLREFLDQKIEFVVSEVSSHGLELHRVTGIKFEGAIFTNLTQDHLDFHKDIYGYFLSKEKLFFLTKSISVINIDDPFGKVLSGLRAIFPCELITYGKNGKVKIENVENKKFGSEITLRLENKRYVIKTNLKGEYNAYNVAAAFSLLVSLGFKAEEIKDLFESIKVPGRLEEVVENVFIDYAHTPDALEKVLTVLSQIKKGKLITVFGCGGDRDREKRPFMGKVAEKFSDRVIITNDNPRSEEPSKIIEDILSGIENREKVIVIPNRKEAIFKALEEKRGNDIVLIAGKGHENYQIIGNKKIHFSDREVVESFYESRRSCKDS</sequence>
<dbReference type="Proteomes" id="UP000007102">
    <property type="component" value="Chromosome"/>
</dbReference>
<dbReference type="GO" id="GO:0008360">
    <property type="term" value="P:regulation of cell shape"/>
    <property type="evidence" value="ECO:0007669"/>
    <property type="project" value="UniProtKB-KW"/>
</dbReference>
<evidence type="ECO:0000256" key="17">
    <source>
        <dbReference type="HAMAP-Rule" id="MF_00208"/>
    </source>
</evidence>
<keyword evidence="4 17" id="KW-0132">Cell division</keyword>
<feature type="binding site" evidence="17">
    <location>
        <position position="28"/>
    </location>
    <ligand>
        <name>UDP-N-acetyl-alpha-D-muramoyl-L-alanyl-D-glutamate</name>
        <dbReference type="ChEBI" id="CHEBI:83900"/>
    </ligand>
</feature>
<dbReference type="NCBIfam" id="NF001126">
    <property type="entry name" value="PRK00139.1-4"/>
    <property type="match status" value="1"/>
</dbReference>
<evidence type="ECO:0000259" key="20">
    <source>
        <dbReference type="Pfam" id="PF02875"/>
    </source>
</evidence>
<evidence type="ECO:0000256" key="1">
    <source>
        <dbReference type="ARBA" id="ARBA00005898"/>
    </source>
</evidence>
<dbReference type="Gene3D" id="3.90.190.20">
    <property type="entry name" value="Mur ligase, C-terminal domain"/>
    <property type="match status" value="1"/>
</dbReference>
<keyword evidence="6 17" id="KW-0067">ATP-binding</keyword>
<feature type="binding site" evidence="17">
    <location>
        <position position="190"/>
    </location>
    <ligand>
        <name>UDP-N-acetyl-alpha-D-muramoyl-L-alanyl-D-glutamate</name>
        <dbReference type="ChEBI" id="CHEBI:83900"/>
    </ligand>
</feature>
<organism evidence="22 23">
    <name type="scientific">Desulfurobacterium thermolithotrophum (strain DSM 11699 / BSA)</name>
    <dbReference type="NCBI Taxonomy" id="868864"/>
    <lineage>
        <taxon>Bacteria</taxon>
        <taxon>Pseudomonadati</taxon>
        <taxon>Aquificota</taxon>
        <taxon>Aquificia</taxon>
        <taxon>Desulfurobacteriales</taxon>
        <taxon>Desulfurobacteriaceae</taxon>
        <taxon>Desulfurobacterium</taxon>
    </lineage>
</organism>
<dbReference type="eggNOG" id="COG0769">
    <property type="taxonomic scope" value="Bacteria"/>
</dbReference>
<evidence type="ECO:0000256" key="11">
    <source>
        <dbReference type="ARBA" id="ARBA00050251"/>
    </source>
</evidence>
<keyword evidence="23" id="KW-1185">Reference proteome</keyword>
<evidence type="ECO:0000256" key="7">
    <source>
        <dbReference type="ARBA" id="ARBA00022960"/>
    </source>
</evidence>
<dbReference type="SUPFAM" id="SSF53244">
    <property type="entry name" value="MurD-like peptide ligases, peptide-binding domain"/>
    <property type="match status" value="1"/>
</dbReference>
<dbReference type="Gene3D" id="3.40.1390.10">
    <property type="entry name" value="MurE/MurF, N-terminal domain"/>
    <property type="match status" value="1"/>
</dbReference>
<feature type="binding site" evidence="17">
    <location>
        <begin position="400"/>
        <end position="403"/>
    </location>
    <ligand>
        <name>meso-2,6-diaminopimelate</name>
        <dbReference type="ChEBI" id="CHEBI:57791"/>
    </ligand>
</feature>
<dbReference type="PANTHER" id="PTHR23135">
    <property type="entry name" value="MUR LIGASE FAMILY MEMBER"/>
    <property type="match status" value="1"/>
</dbReference>
<dbReference type="EMBL" id="CP002543">
    <property type="protein sequence ID" value="ADY73606.1"/>
    <property type="molecule type" value="Genomic_DNA"/>
</dbReference>
<dbReference type="PANTHER" id="PTHR23135:SF4">
    <property type="entry name" value="UDP-N-ACETYLMURAMOYL-L-ALANYL-D-GLUTAMATE--2,6-DIAMINOPIMELATE LIGASE MURE HOMOLOG, CHLOROPLASTIC"/>
    <property type="match status" value="1"/>
</dbReference>
<evidence type="ECO:0000313" key="23">
    <source>
        <dbReference type="Proteomes" id="UP000007102"/>
    </source>
</evidence>
<dbReference type="Pfam" id="PF02875">
    <property type="entry name" value="Mur_ligase_C"/>
    <property type="match status" value="1"/>
</dbReference>
<dbReference type="SUPFAM" id="SSF53623">
    <property type="entry name" value="MurD-like peptide ligases, catalytic domain"/>
    <property type="match status" value="1"/>
</dbReference>
<reference evidence="22 23" key="1">
    <citation type="journal article" date="2011" name="Stand. Genomic Sci.">
        <title>Complete genome sequence of the thermophilic sulfur-reducer Desulfurobacterium thermolithotrophum type strain (BSA(T)) from a deep-sea hydrothermal vent.</title>
        <authorList>
            <person name="Goker M."/>
            <person name="Daligault H."/>
            <person name="Mwirichia R."/>
            <person name="Lapidus A."/>
            <person name="Lucas S."/>
            <person name="Deshpande S."/>
            <person name="Pagani I."/>
            <person name="Tapia R."/>
            <person name="Cheng J.F."/>
            <person name="Goodwin L."/>
            <person name="Pitluck S."/>
            <person name="Liolios K."/>
            <person name="Ivanova N."/>
            <person name="Mavromatis K."/>
            <person name="Mikhailova N."/>
            <person name="Pati A."/>
            <person name="Chen A."/>
            <person name="Palaniappan K."/>
            <person name="Han C."/>
            <person name="Land M."/>
            <person name="Hauser L."/>
            <person name="Pan C."/>
            <person name="Brambilla E.M."/>
            <person name="Rohde M."/>
            <person name="Spring S."/>
            <person name="Sikorski J."/>
            <person name="Wirth R."/>
            <person name="Detter J.C."/>
            <person name="Woyke T."/>
            <person name="Bristow J."/>
            <person name="Eisen J.A."/>
            <person name="Markowitz V."/>
            <person name="Hugenholtz P."/>
            <person name="Kyrpides N.C."/>
            <person name="Klenk H.P."/>
        </authorList>
    </citation>
    <scope>NUCLEOTIDE SEQUENCE [LARGE SCALE GENOMIC DNA]</scope>
    <source>
        <strain evidence="23">DSM 11699 / BSA</strain>
    </source>
</reference>
<evidence type="ECO:0000256" key="9">
    <source>
        <dbReference type="ARBA" id="ARBA00023306"/>
    </source>
</evidence>
<comment type="similarity">
    <text evidence="1 17">Belongs to the MurCDEF family. MurE subfamily.</text>
</comment>
<keyword evidence="7 17" id="KW-0133">Cell shape</keyword>
<dbReference type="Gene3D" id="3.40.1190.10">
    <property type="entry name" value="Mur-like, catalytic domain"/>
    <property type="match status" value="1"/>
</dbReference>
<comment type="cofactor">
    <cofactor evidence="17">
        <name>Mg(2+)</name>
        <dbReference type="ChEBI" id="CHEBI:18420"/>
    </cofactor>
</comment>
<protein>
    <recommendedName>
        <fullName evidence="13 17">UDP-N-acetylmuramoyl-L-alanyl-D-glutamate--2,6-diaminopimelate ligase</fullName>
        <ecNumber evidence="12 17">6.3.2.13</ecNumber>
    </recommendedName>
    <alternativeName>
        <fullName evidence="14 17">Meso-A2pm-adding enzyme</fullName>
    </alternativeName>
    <alternativeName>
        <fullName evidence="15 17">Meso-diaminopimelate-adding enzyme</fullName>
    </alternativeName>
    <alternativeName>
        <fullName evidence="16 17">UDP-MurNAc-L-Ala-D-Glu:meso-diaminopimelate ligase</fullName>
    </alternativeName>
    <alternativeName>
        <fullName evidence="17">UDP-MurNAc-tripeptide synthetase</fullName>
    </alternativeName>
    <alternativeName>
        <fullName evidence="17">UDP-N-acetylmuramyl-tripeptide synthetase</fullName>
    </alternativeName>
</protein>
<evidence type="ECO:0000256" key="10">
    <source>
        <dbReference type="ARBA" id="ARBA00023316"/>
    </source>
</evidence>
<dbReference type="AlphaFoldDB" id="F0S434"/>
<dbReference type="InParanoid" id="F0S434"/>
<feature type="short sequence motif" description="Meso-diaminopimelate recognition motif" evidence="17">
    <location>
        <begin position="400"/>
        <end position="403"/>
    </location>
</feature>
<gene>
    <name evidence="17" type="primary">murE</name>
    <name evidence="22" type="ordered locus">Dester_0967</name>
</gene>
<evidence type="ECO:0000256" key="14">
    <source>
        <dbReference type="ARBA" id="ARBA00075482"/>
    </source>
</evidence>
<dbReference type="GO" id="GO:0004326">
    <property type="term" value="F:tetrahydrofolylpolyglutamate synthase activity"/>
    <property type="evidence" value="ECO:0007669"/>
    <property type="project" value="InterPro"/>
</dbReference>
<dbReference type="GO" id="GO:0005737">
    <property type="term" value="C:cytoplasm"/>
    <property type="evidence" value="ECO:0007669"/>
    <property type="project" value="UniProtKB-SubCell"/>
</dbReference>
<evidence type="ECO:0000256" key="18">
    <source>
        <dbReference type="RuleBase" id="RU004135"/>
    </source>
</evidence>
<evidence type="ECO:0000256" key="6">
    <source>
        <dbReference type="ARBA" id="ARBA00022840"/>
    </source>
</evidence>
<feature type="modified residue" description="N6-carboxylysine" evidence="17">
    <location>
        <position position="222"/>
    </location>
</feature>
<keyword evidence="8 17" id="KW-0573">Peptidoglycan synthesis</keyword>
<feature type="binding site" evidence="17">
    <location>
        <begin position="113"/>
        <end position="119"/>
    </location>
    <ligand>
        <name>ATP</name>
        <dbReference type="ChEBI" id="CHEBI:30616"/>
    </ligand>
</feature>
<evidence type="ECO:0000256" key="15">
    <source>
        <dbReference type="ARBA" id="ARBA00076158"/>
    </source>
</evidence>
<reference evidence="23" key="2">
    <citation type="submission" date="2011-02" db="EMBL/GenBank/DDBJ databases">
        <title>The complete genome of Desulfurobacterium thermolithotrophum DSM 11699.</title>
        <authorList>
            <consortium name="US DOE Joint Genome Institute (JGI-PGF)"/>
            <person name="Lucas S."/>
            <person name="Copeland A."/>
            <person name="Lapidus A."/>
            <person name="Bruce D."/>
            <person name="Goodwin L."/>
            <person name="Pitluck S."/>
            <person name="Kyrpides N."/>
            <person name="Mavromatis K."/>
            <person name="Pagani I."/>
            <person name="Ivanova N."/>
            <person name="Mikhailova N."/>
            <person name="Daligault H."/>
            <person name="Detter J.C."/>
            <person name="Tapia R."/>
            <person name="Han C."/>
            <person name="Land M."/>
            <person name="Hauser L."/>
            <person name="Markowitz V."/>
            <person name="Cheng J.-F."/>
            <person name="Hugenholtz P."/>
            <person name="Woyke T."/>
            <person name="Wu D."/>
            <person name="Spring S."/>
            <person name="Brambilla E."/>
            <person name="Klenk H.-P."/>
            <person name="Eisen J.A."/>
        </authorList>
    </citation>
    <scope>NUCLEOTIDE SEQUENCE [LARGE SCALE GENOMIC DNA]</scope>
    <source>
        <strain evidence="23">DSM 11699 / BSA</strain>
    </source>
</reference>
<evidence type="ECO:0000256" key="12">
    <source>
        <dbReference type="ARBA" id="ARBA00066633"/>
    </source>
</evidence>
<dbReference type="EC" id="6.3.2.13" evidence="12 17"/>
<dbReference type="GO" id="GO:0051301">
    <property type="term" value="P:cell division"/>
    <property type="evidence" value="ECO:0007669"/>
    <property type="project" value="UniProtKB-KW"/>
</dbReference>
<dbReference type="InterPro" id="IPR004101">
    <property type="entry name" value="Mur_ligase_C"/>
</dbReference>
<accession>F0S434</accession>
<comment type="caution">
    <text evidence="17">Lacks conserved residue(s) required for the propagation of feature annotation.</text>
</comment>
<dbReference type="InterPro" id="IPR035911">
    <property type="entry name" value="MurE/MurF_N"/>
</dbReference>
<evidence type="ECO:0000256" key="5">
    <source>
        <dbReference type="ARBA" id="ARBA00022741"/>
    </source>
</evidence>
<proteinExistence type="inferred from homology"/>
<evidence type="ECO:0000256" key="8">
    <source>
        <dbReference type="ARBA" id="ARBA00022984"/>
    </source>
</evidence>
<feature type="binding site" evidence="17">
    <location>
        <position position="451"/>
    </location>
    <ligand>
        <name>meso-2,6-diaminopimelate</name>
        <dbReference type="ChEBI" id="CHEBI:57791"/>
    </ligand>
</feature>
<evidence type="ECO:0000256" key="2">
    <source>
        <dbReference type="ARBA" id="ARBA00022490"/>
    </source>
</evidence>
<feature type="binding site" evidence="17">
    <location>
        <position position="182"/>
    </location>
    <ligand>
        <name>UDP-N-acetyl-alpha-D-muramoyl-L-alanyl-D-glutamate</name>
        <dbReference type="ChEBI" id="CHEBI:83900"/>
    </ligand>
</feature>
<comment type="pathway">
    <text evidence="17 18">Cell wall biogenesis; peptidoglycan biosynthesis.</text>
</comment>
<dbReference type="InterPro" id="IPR000713">
    <property type="entry name" value="Mur_ligase_N"/>
</dbReference>
<dbReference type="FunFam" id="3.90.190.20:FF:000006">
    <property type="entry name" value="UDP-N-acetylmuramoyl-L-alanyl-D-glutamate--2,6-diaminopimelate ligase"/>
    <property type="match status" value="1"/>
</dbReference>
<dbReference type="InterPro" id="IPR013221">
    <property type="entry name" value="Mur_ligase_cen"/>
</dbReference>
<dbReference type="UniPathway" id="UPA00219"/>
<dbReference type="RefSeq" id="WP_013638558.1">
    <property type="nucleotide sequence ID" value="NC_015185.1"/>
</dbReference>
<comment type="PTM">
    <text evidence="17">Carboxylation is probably crucial for Mg(2+) binding and, consequently, for the gamma-phosphate positioning of ATP.</text>
</comment>
<dbReference type="STRING" id="868864.Dester_0967"/>
<feature type="binding site" evidence="17">
    <location>
        <begin position="155"/>
        <end position="156"/>
    </location>
    <ligand>
        <name>UDP-N-acetyl-alpha-D-muramoyl-L-alanyl-D-glutamate</name>
        <dbReference type="ChEBI" id="CHEBI:83900"/>
    </ligand>
</feature>
<evidence type="ECO:0000256" key="16">
    <source>
        <dbReference type="ARBA" id="ARBA00081560"/>
    </source>
</evidence>
<dbReference type="FunCoup" id="F0S434">
    <property type="interactions" value="470"/>
</dbReference>
<dbReference type="GO" id="GO:0008765">
    <property type="term" value="F:UDP-N-acetylmuramoylalanyl-D-glutamate-2,6-diaminopimelate ligase activity"/>
    <property type="evidence" value="ECO:0007669"/>
    <property type="project" value="UniProtKB-UniRule"/>
</dbReference>
<keyword evidence="17" id="KW-0460">Magnesium</keyword>
<dbReference type="GO" id="GO:0071555">
    <property type="term" value="P:cell wall organization"/>
    <property type="evidence" value="ECO:0007669"/>
    <property type="project" value="UniProtKB-KW"/>
</dbReference>
<evidence type="ECO:0000259" key="21">
    <source>
        <dbReference type="Pfam" id="PF08245"/>
    </source>
</evidence>
<keyword evidence="10 17" id="KW-0961">Cell wall biogenesis/degradation</keyword>
<dbReference type="InterPro" id="IPR036615">
    <property type="entry name" value="Mur_ligase_C_dom_sf"/>
</dbReference>
<dbReference type="NCBIfam" id="NF001124">
    <property type="entry name" value="PRK00139.1-2"/>
    <property type="match status" value="1"/>
</dbReference>
<dbReference type="HAMAP" id="MF_00208">
    <property type="entry name" value="MurE"/>
    <property type="match status" value="1"/>
</dbReference>
<evidence type="ECO:0000259" key="19">
    <source>
        <dbReference type="Pfam" id="PF01225"/>
    </source>
</evidence>
<dbReference type="GO" id="GO:0000287">
    <property type="term" value="F:magnesium ion binding"/>
    <property type="evidence" value="ECO:0007669"/>
    <property type="project" value="UniProtKB-UniRule"/>
</dbReference>
<feature type="binding site" evidence="17">
    <location>
        <position position="455"/>
    </location>
    <ligand>
        <name>meso-2,6-diaminopimelate</name>
        <dbReference type="ChEBI" id="CHEBI:57791"/>
    </ligand>
</feature>
<comment type="function">
    <text evidence="17">Catalyzes the addition of meso-diaminopimelic acid to the nucleotide precursor UDP-N-acetylmuramoyl-L-alanyl-D-glutamate (UMAG) in the biosynthesis of bacterial cell-wall peptidoglycan.</text>
</comment>
<evidence type="ECO:0000256" key="13">
    <source>
        <dbReference type="ARBA" id="ARBA00072883"/>
    </source>
</evidence>
<dbReference type="Pfam" id="PF08245">
    <property type="entry name" value="Mur_ligase_M"/>
    <property type="match status" value="1"/>
</dbReference>
<dbReference type="HOGENOM" id="CLU_022291_4_1_0"/>
<dbReference type="InterPro" id="IPR005761">
    <property type="entry name" value="UDP-N-AcMur-Glu-dNH2Pim_ligase"/>
</dbReference>
<keyword evidence="9 17" id="KW-0131">Cell cycle</keyword>
<evidence type="ECO:0000313" key="22">
    <source>
        <dbReference type="EMBL" id="ADY73606.1"/>
    </source>
</evidence>
<comment type="catalytic activity">
    <reaction evidence="11 17">
        <text>UDP-N-acetyl-alpha-D-muramoyl-L-alanyl-D-glutamate + meso-2,6-diaminopimelate + ATP = UDP-N-acetyl-alpha-D-muramoyl-L-alanyl-gamma-D-glutamyl-meso-2,6-diaminopimelate + ADP + phosphate + H(+)</text>
        <dbReference type="Rhea" id="RHEA:23676"/>
        <dbReference type="ChEBI" id="CHEBI:15378"/>
        <dbReference type="ChEBI" id="CHEBI:30616"/>
        <dbReference type="ChEBI" id="CHEBI:43474"/>
        <dbReference type="ChEBI" id="CHEBI:57791"/>
        <dbReference type="ChEBI" id="CHEBI:83900"/>
        <dbReference type="ChEBI" id="CHEBI:83905"/>
        <dbReference type="ChEBI" id="CHEBI:456216"/>
        <dbReference type="EC" id="6.3.2.13"/>
    </reaction>
</comment>
<feature type="domain" description="Mur ligase N-terminal catalytic" evidence="19">
    <location>
        <begin position="23"/>
        <end position="90"/>
    </location>
</feature>
<keyword evidence="3 17" id="KW-0436">Ligase</keyword>
<dbReference type="KEGG" id="dte:Dester_0967"/>
<feature type="domain" description="Mur ligase C-terminal" evidence="20">
    <location>
        <begin position="331"/>
        <end position="453"/>
    </location>
</feature>
<evidence type="ECO:0000256" key="3">
    <source>
        <dbReference type="ARBA" id="ARBA00022598"/>
    </source>
</evidence>
<feature type="binding site" evidence="17">
    <location>
        <position position="376"/>
    </location>
    <ligand>
        <name>meso-2,6-diaminopimelate</name>
        <dbReference type="ChEBI" id="CHEBI:57791"/>
    </ligand>
</feature>
<dbReference type="InterPro" id="IPR036565">
    <property type="entry name" value="Mur-like_cat_sf"/>
</dbReference>
<feature type="domain" description="Mur ligase central" evidence="21">
    <location>
        <begin position="111"/>
        <end position="308"/>
    </location>
</feature>
<dbReference type="SUPFAM" id="SSF63418">
    <property type="entry name" value="MurE/MurF N-terminal domain"/>
    <property type="match status" value="1"/>
</dbReference>
<keyword evidence="5 17" id="KW-0547">Nucleotide-binding</keyword>
<dbReference type="PROSITE" id="PS01011">
    <property type="entry name" value="FOLYLPOLYGLU_SYNT_1"/>
    <property type="match status" value="1"/>
</dbReference>
<dbReference type="Pfam" id="PF01225">
    <property type="entry name" value="Mur_ligase"/>
    <property type="match status" value="1"/>
</dbReference>
<dbReference type="NCBIfam" id="TIGR01085">
    <property type="entry name" value="murE"/>
    <property type="match status" value="1"/>
</dbReference>
<evidence type="ECO:0000256" key="4">
    <source>
        <dbReference type="ARBA" id="ARBA00022618"/>
    </source>
</evidence>
<name>F0S434_DESTD</name>
<keyword evidence="2 17" id="KW-0963">Cytoplasm</keyword>
<dbReference type="GO" id="GO:0009252">
    <property type="term" value="P:peptidoglycan biosynthetic process"/>
    <property type="evidence" value="ECO:0007669"/>
    <property type="project" value="UniProtKB-UniRule"/>
</dbReference>
<comment type="subcellular location">
    <subcellularLocation>
        <location evidence="17 18">Cytoplasm</location>
    </subcellularLocation>
</comment>
<dbReference type="InterPro" id="IPR018109">
    <property type="entry name" value="Folylpolyglutamate_synth_CS"/>
</dbReference>